<dbReference type="Proteomes" id="UP000257139">
    <property type="component" value="Chromosome CBM2594_a"/>
</dbReference>
<reference evidence="1" key="1">
    <citation type="submission" date="2018-01" db="EMBL/GenBank/DDBJ databases">
        <authorList>
            <person name="Clerissi C."/>
        </authorList>
    </citation>
    <scope>NUCLEOTIDE SEQUENCE [LARGE SCALE GENOMIC DNA]</scope>
    <source>
        <strain evidence="1">Cupriavidus taiwanensis STM 6021</strain>
    </source>
</reference>
<dbReference type="EMBL" id="OGUU01000001">
    <property type="protein sequence ID" value="SPC06198.1"/>
    <property type="molecule type" value="Genomic_DNA"/>
</dbReference>
<protein>
    <submittedName>
        <fullName evidence="1">Uncharacterized protein</fullName>
    </submittedName>
</protein>
<sequence>MLRSFVAGAPAGRFPFVESRQ</sequence>
<evidence type="ECO:0000313" key="1">
    <source>
        <dbReference type="EMBL" id="SPC06198.1"/>
    </source>
</evidence>
<name>A0A375FX60_9BURK</name>
<accession>A0A375FX60</accession>
<organism evidence="1">
    <name type="scientific">Cupriavidus taiwanensis</name>
    <dbReference type="NCBI Taxonomy" id="164546"/>
    <lineage>
        <taxon>Bacteria</taxon>
        <taxon>Pseudomonadati</taxon>
        <taxon>Pseudomonadota</taxon>
        <taxon>Betaproteobacteria</taxon>
        <taxon>Burkholderiales</taxon>
        <taxon>Burkholderiaceae</taxon>
        <taxon>Cupriavidus</taxon>
    </lineage>
</organism>
<comment type="caution">
    <text evidence="1">The sequence shown here is derived from an EMBL/GenBank/DDBJ whole genome shotgun (WGS) entry which is preliminary data.</text>
</comment>
<dbReference type="AlphaFoldDB" id="A0A375FX60"/>
<proteinExistence type="predicted"/>
<gene>
    <name evidence="1" type="ORF">CBM2594_A10160</name>
</gene>